<evidence type="ECO:0000313" key="1">
    <source>
        <dbReference type="EMBL" id="RSH89775.1"/>
    </source>
</evidence>
<gene>
    <name evidence="1" type="ORF">EHS25_001761</name>
</gene>
<sequence length="79" mass="9124">MHPPNPRKESGGPRFFGEKWTTVDMSLAPFVRRFNNLEKFRGFEEVGKGWVEYKAALLDRDSLKKTSSLDEQYTELLGS</sequence>
<dbReference type="AlphaFoldDB" id="A0A427YF21"/>
<dbReference type="OrthoDB" id="4951845at2759"/>
<name>A0A427YF21_9TREE</name>
<protein>
    <recommendedName>
        <fullName evidence="3">GST C-terminal domain-containing protein</fullName>
    </recommendedName>
</protein>
<comment type="caution">
    <text evidence="1">The sequence shown here is derived from an EMBL/GenBank/DDBJ whole genome shotgun (WGS) entry which is preliminary data.</text>
</comment>
<evidence type="ECO:0008006" key="3">
    <source>
        <dbReference type="Google" id="ProtNLM"/>
    </source>
</evidence>
<dbReference type="EMBL" id="RSCD01000012">
    <property type="protein sequence ID" value="RSH89775.1"/>
    <property type="molecule type" value="Genomic_DNA"/>
</dbReference>
<evidence type="ECO:0000313" key="2">
    <source>
        <dbReference type="Proteomes" id="UP000279259"/>
    </source>
</evidence>
<keyword evidence="2" id="KW-1185">Reference proteome</keyword>
<organism evidence="1 2">
    <name type="scientific">Saitozyma podzolica</name>
    <dbReference type="NCBI Taxonomy" id="1890683"/>
    <lineage>
        <taxon>Eukaryota</taxon>
        <taxon>Fungi</taxon>
        <taxon>Dikarya</taxon>
        <taxon>Basidiomycota</taxon>
        <taxon>Agaricomycotina</taxon>
        <taxon>Tremellomycetes</taxon>
        <taxon>Tremellales</taxon>
        <taxon>Trimorphomycetaceae</taxon>
        <taxon>Saitozyma</taxon>
    </lineage>
</organism>
<accession>A0A427YF21</accession>
<dbReference type="Gene3D" id="1.20.1050.10">
    <property type="match status" value="1"/>
</dbReference>
<dbReference type="Proteomes" id="UP000279259">
    <property type="component" value="Unassembled WGS sequence"/>
</dbReference>
<reference evidence="1 2" key="1">
    <citation type="submission" date="2018-11" db="EMBL/GenBank/DDBJ databases">
        <title>Genome sequence of Saitozyma podzolica DSM 27192.</title>
        <authorList>
            <person name="Aliyu H."/>
            <person name="Gorte O."/>
            <person name="Ochsenreither K."/>
        </authorList>
    </citation>
    <scope>NUCLEOTIDE SEQUENCE [LARGE SCALE GENOMIC DNA]</scope>
    <source>
        <strain evidence="1 2">DSM 27192</strain>
    </source>
</reference>
<dbReference type="SUPFAM" id="SSF47616">
    <property type="entry name" value="GST C-terminal domain-like"/>
    <property type="match status" value="1"/>
</dbReference>
<dbReference type="STRING" id="1890683.A0A427YF21"/>
<dbReference type="InterPro" id="IPR036282">
    <property type="entry name" value="Glutathione-S-Trfase_C_sf"/>
</dbReference>
<proteinExistence type="predicted"/>